<proteinExistence type="predicted"/>
<gene>
    <name evidence="1" type="ORF">EXIGLDRAFT_39787</name>
</gene>
<keyword evidence="2" id="KW-1185">Reference proteome</keyword>
<dbReference type="Proteomes" id="UP000077266">
    <property type="component" value="Unassembled WGS sequence"/>
</dbReference>
<dbReference type="AlphaFoldDB" id="A0A165INQ7"/>
<reference evidence="1 2" key="1">
    <citation type="journal article" date="2016" name="Mol. Biol. Evol.">
        <title>Comparative Genomics of Early-Diverging Mushroom-Forming Fungi Provides Insights into the Origins of Lignocellulose Decay Capabilities.</title>
        <authorList>
            <person name="Nagy L.G."/>
            <person name="Riley R."/>
            <person name="Tritt A."/>
            <person name="Adam C."/>
            <person name="Daum C."/>
            <person name="Floudas D."/>
            <person name="Sun H."/>
            <person name="Yadav J.S."/>
            <person name="Pangilinan J."/>
            <person name="Larsson K.H."/>
            <person name="Matsuura K."/>
            <person name="Barry K."/>
            <person name="Labutti K."/>
            <person name="Kuo R."/>
            <person name="Ohm R.A."/>
            <person name="Bhattacharya S.S."/>
            <person name="Shirouzu T."/>
            <person name="Yoshinaga Y."/>
            <person name="Martin F.M."/>
            <person name="Grigoriev I.V."/>
            <person name="Hibbett D.S."/>
        </authorList>
    </citation>
    <scope>NUCLEOTIDE SEQUENCE [LARGE SCALE GENOMIC DNA]</scope>
    <source>
        <strain evidence="1 2">HHB12029</strain>
    </source>
</reference>
<sequence length="220" mass="24931">MRQEPAAGLWFSVIARSARCKADARTSDIHSPVPSFSAALLELGEIFDFSFHRLPNRVLSSNRVARTKSNFTIRFSDVESPRNRSNRCPISRASSWRGAFFAHQTRTSQQTHTYHPHRSPRLRGADSGVCLWSPSFVAFKRRRLGQVRNPYLQCSPSQTGASPRIRNRLPCTQVSCHAVLGVRLARPRTVPASDVASMRQYKHPPFRVRPARRRTVPPSM</sequence>
<dbReference type="InParanoid" id="A0A165INQ7"/>
<accession>A0A165INQ7</accession>
<name>A0A165INQ7_EXIGL</name>
<organism evidence="1 2">
    <name type="scientific">Exidia glandulosa HHB12029</name>
    <dbReference type="NCBI Taxonomy" id="1314781"/>
    <lineage>
        <taxon>Eukaryota</taxon>
        <taxon>Fungi</taxon>
        <taxon>Dikarya</taxon>
        <taxon>Basidiomycota</taxon>
        <taxon>Agaricomycotina</taxon>
        <taxon>Agaricomycetes</taxon>
        <taxon>Auriculariales</taxon>
        <taxon>Exidiaceae</taxon>
        <taxon>Exidia</taxon>
    </lineage>
</organism>
<evidence type="ECO:0000313" key="2">
    <source>
        <dbReference type="Proteomes" id="UP000077266"/>
    </source>
</evidence>
<protein>
    <submittedName>
        <fullName evidence="1">Uncharacterized protein</fullName>
    </submittedName>
</protein>
<dbReference type="EMBL" id="KV425986">
    <property type="protein sequence ID" value="KZV93660.1"/>
    <property type="molecule type" value="Genomic_DNA"/>
</dbReference>
<evidence type="ECO:0000313" key="1">
    <source>
        <dbReference type="EMBL" id="KZV93660.1"/>
    </source>
</evidence>